<keyword evidence="3" id="KW-0539">Nucleus</keyword>
<feature type="region of interest" description="Disordered" evidence="5">
    <location>
        <begin position="1291"/>
        <end position="1312"/>
    </location>
</feature>
<evidence type="ECO:0008006" key="11">
    <source>
        <dbReference type="Google" id="ProtNLM"/>
    </source>
</evidence>
<dbReference type="PANTHER" id="PTHR18898:SF2">
    <property type="entry name" value="NUCLEOPROTEIN TPR"/>
    <property type="match status" value="1"/>
</dbReference>
<feature type="compositionally biased region" description="Low complexity" evidence="5">
    <location>
        <begin position="2059"/>
        <end position="2072"/>
    </location>
</feature>
<dbReference type="InterPro" id="IPR012929">
    <property type="entry name" value="Nucleoprot-TPR/MLP1-2_dom"/>
</dbReference>
<dbReference type="InterPro" id="IPR057974">
    <property type="entry name" value="NUA/TPR/MLP1-2-like_dom"/>
</dbReference>
<feature type="coiled-coil region" evidence="4">
    <location>
        <begin position="165"/>
        <end position="199"/>
    </location>
</feature>
<evidence type="ECO:0000256" key="1">
    <source>
        <dbReference type="ARBA" id="ARBA00004123"/>
    </source>
</evidence>
<feature type="domain" description="NUA/TPR/MLP1-2-like" evidence="8">
    <location>
        <begin position="496"/>
        <end position="604"/>
    </location>
</feature>
<feature type="coiled-coil region" evidence="4">
    <location>
        <begin position="81"/>
        <end position="122"/>
    </location>
</feature>
<feature type="compositionally biased region" description="Polar residues" evidence="5">
    <location>
        <begin position="677"/>
        <end position="690"/>
    </location>
</feature>
<feature type="region of interest" description="Disordered" evidence="5">
    <location>
        <begin position="948"/>
        <end position="982"/>
    </location>
</feature>
<evidence type="ECO:0000313" key="9">
    <source>
        <dbReference type="EMBL" id="KAH9816363.1"/>
    </source>
</evidence>
<proteinExistence type="predicted"/>
<feature type="compositionally biased region" description="Basic and acidic residues" evidence="5">
    <location>
        <begin position="1970"/>
        <end position="1980"/>
    </location>
</feature>
<feature type="domain" description="Nucleoprotein TPR/MLP1-2" evidence="6">
    <location>
        <begin position="1088"/>
        <end position="1214"/>
    </location>
</feature>
<evidence type="ECO:0000256" key="5">
    <source>
        <dbReference type="SAM" id="MobiDB-lite"/>
    </source>
</evidence>
<feature type="domain" description="Nucleoprotein TPR/MPL1" evidence="7">
    <location>
        <begin position="192"/>
        <end position="270"/>
    </location>
</feature>
<dbReference type="PANTHER" id="PTHR18898">
    <property type="entry name" value="NUCLEOPROTEIN TPR-RELATED"/>
    <property type="match status" value="1"/>
</dbReference>
<dbReference type="OrthoDB" id="343070at2759"/>
<comment type="caution">
    <text evidence="9">The sequence shown here is derived from an EMBL/GenBank/DDBJ whole genome shotgun (WGS) entry which is preliminary data.</text>
</comment>
<feature type="compositionally biased region" description="Polar residues" evidence="5">
    <location>
        <begin position="2100"/>
        <end position="2112"/>
    </location>
</feature>
<feature type="coiled-coil region" evidence="4">
    <location>
        <begin position="578"/>
        <end position="645"/>
    </location>
</feature>
<sequence length="2160" mass="240895">MMRTRARAADPTALDVAYLATTYSVEETELQILLDAPTQELVKSFLQSLTEKGHEYDELKAEKLKVDVELENTVRTADTKVKSQKAQVTRQAKEIEDLRNKLNEASSARESLASELEQLRSSASGSTAETQALRQRIETLEASNRDALALVESKSAEKDRLATELSEQHGKLLALRREISQLEERNQSLENAASSQKFKEQSLQQEIELLKKNNEWHSSELETRSQEHSKFRKERNARIASLQRELEDSNATVETLRKSEQNLRQRLEDLQAKTDEAFARIAGLQEDAGRKEQAFKTELNSSKRLAELQKQNAETHRKRSDQLQQEVTQLQDDAADEIGRLQAEIETERGDKETAERRVAELELEVERLEQQRVSRPSTPVMRNGGVDPMTPARLGSRAGSPSAMPGSMRKTVGGLSFTQLYTQYTECQQQLAAEQVRTNKLSTAMDELVTQLENQAPEVLEIKEAHDRLEQQVLEYSTMLDDANTVRDDALRESHHWQNEAAAAAREGDILRQQLRDLSAQIKMLLVEQQSREQGLGEMTAAERIELERAAIGEMGLEHMTDTGRFIAERLVIFRDVSELQEKNQQMLKLIETMGEKLEGEEAQEKQRQTEAYRNENHDLKQQVSRLKDELQATVTQIDSYMKERDMFRRMLQHRGQIPPGEEGSFRQSMGPPATPQRNGQSLLEAQTPRTRDNEDLSRLIKQQQEMMDQFRAENATDRRMLQDQIDSITREKADLQTQVNKMQSQLNLSRERYEMLHTNLDNARSENQLLSNRSRELAEQAAKQDLRTQQVAEELVEARSMTDSLRHENANAKAEKELWKRIEARLTEDNKNLMDERSRLNKLVTNLQSLQNERELADSESRRRLQSKTEALEAELTDAKRKLEREIEDSRKASMRREYEEAQSRMRIDDLVKSLGHVREELVAAKTTRDQLQARVEEMKIELRSAEEKVTALQPRPTPRAEPDQQNGEQSNGDAQELPAEQRLAIEVSELRRDLELARNELDAARQQVEQYKSIAQTTEEELASMNETFEQYKEETDRLIAKKDSRAKELEQKMEDINAELANSNNELSELRSKQEDINHALAEQKAGFDSVLERFKDDAERYIEEKKMLQADLKAQAEIAQQAQQSYEDELVKHAEAAKSLQGVRKEYHELRSEVAGIRADAEAAKASLERGEESWSEQRDRYESELEGLKRKRDDVDKQNKLLHQQMESFSAELAALRSGRTLPHSEEGKHAASLPPHDTGALQEVINYLRQEKAIVEAQWDLALSESKRLQSQLDYSNSQLEDAQSKLAEERRKAVNAEASEGSTSRLRQTIEELNTFRESNATLRNEARQAREKLEEKSRELERMVAEMDPLKSRVGELEGELEGKDGELKLLQDDRDHWRERTQNIISKYDRVDPAELENLKSQLASLQAEKERLEVEIAEATTGNADKIQEAVDEATKTLNSKLENFRGQAKKRDTERNERMAVLNGELAAEREKLQKLSAELDTVKQELESKNQQLEHASAMAAQKEDGEEGEVHENGAGEDHAALHAKIAQAEAAAAEHAAKAEELSGQLGMLQERVAELEGQVSELTRQLESAREQTDVGGQEQQQALASNAEAVEKLHQELSDAQQQIDILRSQLTQAADAKDETMSEVEPGEDVSGKVSVAQAIKEAEDRLRAEMEAQHQLALQQKTEESNKRVEQLKANLTRQLREAKEEWKQQVREELVAQHSVEIQKLKQEHEVAVTQMKEAHQAELERLSKDGAAAITRADREVAVVDSRIPDLSDQQVSELIKTNAKAQSILRANITKHVDTKTEKLSKEIAEKNAEIEKLKAAQSSVTVTPNADAPAIESQDEKLKSRIAELEKERDELKAQVEKAYKDKESAIKQIEMKSKAQNSMREAAQAKVAVVEKASQETPEKPVKEVWDVAKLAKPAPKVTPAAPGAGAKPPPAAAATGSTSGNSAVDKPPAAAQAPAAGELNEAEKLRQRAERFGTGNSTNSSAGSTTTAAAASSFGQPSAASGSFGQPSLAQPTRRSSGQAAATAPNPAAPAFMPANSTSGTASNLPVANSGASRSASGSSGIPAPGGAGRGSALPQPRGGAATRGGAISFQGASTRGGANTGIQQPRAGGQAVRGGRGGSVRGGPAGAGVKRPNDGGQGGGDEKRPKNGGA</sequence>
<feature type="region of interest" description="Disordered" evidence="5">
    <location>
        <begin position="657"/>
        <end position="697"/>
    </location>
</feature>
<evidence type="ECO:0000313" key="10">
    <source>
        <dbReference type="Proteomes" id="UP001138500"/>
    </source>
</evidence>
<dbReference type="GO" id="GO:0005643">
    <property type="term" value="C:nuclear pore"/>
    <property type="evidence" value="ECO:0007669"/>
    <property type="project" value="TreeGrafter"/>
</dbReference>
<feature type="compositionally biased region" description="Polar residues" evidence="5">
    <location>
        <begin position="2045"/>
        <end position="2056"/>
    </location>
</feature>
<dbReference type="GO" id="GO:0006406">
    <property type="term" value="P:mRNA export from nucleus"/>
    <property type="evidence" value="ECO:0007669"/>
    <property type="project" value="TreeGrafter"/>
</dbReference>
<dbReference type="GO" id="GO:0006606">
    <property type="term" value="P:protein import into nucleus"/>
    <property type="evidence" value="ECO:0007669"/>
    <property type="project" value="InterPro"/>
</dbReference>
<feature type="compositionally biased region" description="Low complexity" evidence="5">
    <location>
        <begin position="2029"/>
        <end position="2044"/>
    </location>
</feature>
<dbReference type="Pfam" id="PF07926">
    <property type="entry name" value="TPR_MLP1_2"/>
    <property type="match status" value="1"/>
</dbReference>
<feature type="region of interest" description="Disordered" evidence="5">
    <location>
        <begin position="1581"/>
        <end position="1602"/>
    </location>
</feature>
<feature type="region of interest" description="Disordered" evidence="5">
    <location>
        <begin position="1168"/>
        <end position="1192"/>
    </location>
</feature>
<feature type="compositionally biased region" description="Basic and acidic residues" evidence="5">
    <location>
        <begin position="1291"/>
        <end position="1302"/>
    </location>
</feature>
<feature type="compositionally biased region" description="Basic and acidic residues" evidence="5">
    <location>
        <begin position="2150"/>
        <end position="2160"/>
    </location>
</feature>
<protein>
    <recommendedName>
        <fullName evidence="11">Nucleoprotein TPR/MLP1 domain-containing protein</fullName>
    </recommendedName>
</protein>
<dbReference type="Pfam" id="PF25785">
    <property type="entry name" value="TPR"/>
    <property type="match status" value="1"/>
</dbReference>
<dbReference type="InterPro" id="IPR057577">
    <property type="entry name" value="Nucleoprot-TPR/MLP1_dom"/>
</dbReference>
<name>A0A9W7SJJ4_9PEZI</name>
<keyword evidence="10" id="KW-1185">Reference proteome</keyword>
<evidence type="ECO:0000256" key="4">
    <source>
        <dbReference type="SAM" id="Coils"/>
    </source>
</evidence>
<reference evidence="9 10" key="1">
    <citation type="journal article" date="2018" name="IMA Fungus">
        <title>IMA Genome-F 10: Nine draft genome sequences of Claviceps purpurea s.lat., including C. arundinis, C. humidiphila, and C. cf. spartinae, pseudomolecules for the pitch canker pathogen Fusarium circinatum, draft genome of Davidsoniella eucalypti, Grosmannia galeiformis, Quambalaria eucalypti, and Teratosphaeria destructans.</title>
        <authorList>
            <person name="Wingfield B.D."/>
            <person name="Liu M."/>
            <person name="Nguyen H.D."/>
            <person name="Lane F.A."/>
            <person name="Morgan S.W."/>
            <person name="De Vos L."/>
            <person name="Wilken P.M."/>
            <person name="Duong T.A."/>
            <person name="Aylward J."/>
            <person name="Coetzee M.P."/>
            <person name="Dadej K."/>
            <person name="De Beer Z.W."/>
            <person name="Findlay W."/>
            <person name="Havenga M."/>
            <person name="Kolarik M."/>
            <person name="Menzies J.G."/>
            <person name="Naidoo K."/>
            <person name="Pochopski O."/>
            <person name="Shoukouhi P."/>
            <person name="Santana Q.C."/>
            <person name="Seifert K.A."/>
            <person name="Soal N."/>
            <person name="Steenkamp E.T."/>
            <person name="Tatham C.T."/>
            <person name="van der Nest M.A."/>
            <person name="Wingfield M.J."/>
        </authorList>
    </citation>
    <scope>NUCLEOTIDE SEQUENCE [LARGE SCALE GENOMIC DNA]</scope>
    <source>
        <strain evidence="9">CMW44962</strain>
    </source>
</reference>
<keyword evidence="2 4" id="KW-0175">Coiled coil</keyword>
<gene>
    <name evidence="9" type="ORF">Tdes44962_MAKER05630</name>
</gene>
<accession>A0A9W7SJJ4</accession>
<feature type="region of interest" description="Disordered" evidence="5">
    <location>
        <begin position="1224"/>
        <end position="1244"/>
    </location>
</feature>
<feature type="region of interest" description="Disordered" evidence="5">
    <location>
        <begin position="1632"/>
        <end position="1653"/>
    </location>
</feature>
<feature type="coiled-coil region" evidence="4">
    <location>
        <begin position="1658"/>
        <end position="1742"/>
    </location>
</feature>
<evidence type="ECO:0000256" key="3">
    <source>
        <dbReference type="ARBA" id="ARBA00023242"/>
    </source>
</evidence>
<dbReference type="Pfam" id="PF25481">
    <property type="entry name" value="Nucleoprot-TPR"/>
    <property type="match status" value="1"/>
</dbReference>
<dbReference type="GO" id="GO:0017056">
    <property type="term" value="F:structural constituent of nuclear pore"/>
    <property type="evidence" value="ECO:0007669"/>
    <property type="project" value="TreeGrafter"/>
</dbReference>
<feature type="compositionally biased region" description="Gly residues" evidence="5">
    <location>
        <begin position="2121"/>
        <end position="2136"/>
    </location>
</feature>
<comment type="subcellular location">
    <subcellularLocation>
        <location evidence="1">Nucleus</location>
    </subcellularLocation>
</comment>
<dbReference type="Proteomes" id="UP001138500">
    <property type="component" value="Unassembled WGS sequence"/>
</dbReference>
<evidence type="ECO:0000259" key="8">
    <source>
        <dbReference type="Pfam" id="PF25785"/>
    </source>
</evidence>
<feature type="region of interest" description="Disordered" evidence="5">
    <location>
        <begin position="370"/>
        <end position="408"/>
    </location>
</feature>
<feature type="compositionally biased region" description="Polar residues" evidence="5">
    <location>
        <begin position="966"/>
        <end position="976"/>
    </location>
</feature>
<evidence type="ECO:0000256" key="2">
    <source>
        <dbReference type="ARBA" id="ARBA00023054"/>
    </source>
</evidence>
<dbReference type="EMBL" id="RIBY02002411">
    <property type="protein sequence ID" value="KAH9816363.1"/>
    <property type="molecule type" value="Genomic_DNA"/>
</dbReference>
<evidence type="ECO:0000259" key="7">
    <source>
        <dbReference type="Pfam" id="PF25481"/>
    </source>
</evidence>
<organism evidence="9 10">
    <name type="scientific">Teratosphaeria destructans</name>
    <dbReference type="NCBI Taxonomy" id="418781"/>
    <lineage>
        <taxon>Eukaryota</taxon>
        <taxon>Fungi</taxon>
        <taxon>Dikarya</taxon>
        <taxon>Ascomycota</taxon>
        <taxon>Pezizomycotina</taxon>
        <taxon>Dothideomycetes</taxon>
        <taxon>Dothideomycetidae</taxon>
        <taxon>Mycosphaerellales</taxon>
        <taxon>Teratosphaeriaceae</taxon>
        <taxon>Teratosphaeria</taxon>
    </lineage>
</organism>
<feature type="compositionally biased region" description="Polar residues" evidence="5">
    <location>
        <begin position="2003"/>
        <end position="2028"/>
    </location>
</feature>
<evidence type="ECO:0000259" key="6">
    <source>
        <dbReference type="Pfam" id="PF07926"/>
    </source>
</evidence>
<reference evidence="9 10" key="2">
    <citation type="journal article" date="2021" name="Curr. Genet.">
        <title>Genetic response to nitrogen starvation in the aggressive Eucalyptus foliar pathogen Teratosphaeria destructans.</title>
        <authorList>
            <person name="Havenga M."/>
            <person name="Wingfield B.D."/>
            <person name="Wingfield M.J."/>
            <person name="Dreyer L.L."/>
            <person name="Roets F."/>
            <person name="Aylward J."/>
        </authorList>
    </citation>
    <scope>NUCLEOTIDE SEQUENCE [LARGE SCALE GENOMIC DNA]</scope>
    <source>
        <strain evidence="9">CMW44962</strain>
    </source>
</reference>
<feature type="compositionally biased region" description="Low complexity" evidence="5">
    <location>
        <begin position="1982"/>
        <end position="2002"/>
    </location>
</feature>
<feature type="region of interest" description="Disordered" evidence="5">
    <location>
        <begin position="1921"/>
        <end position="2160"/>
    </location>
</feature>
<feature type="coiled-coil region" evidence="4">
    <location>
        <begin position="1803"/>
        <end position="1880"/>
    </location>
</feature>
<feature type="compositionally biased region" description="Low complexity" evidence="5">
    <location>
        <begin position="1921"/>
        <end position="1965"/>
    </location>
</feature>